<evidence type="ECO:0000259" key="4">
    <source>
        <dbReference type="Pfam" id="PF25876"/>
    </source>
</evidence>
<protein>
    <submittedName>
        <fullName evidence="7">HlyD family secretion protein</fullName>
    </submittedName>
</protein>
<feature type="domain" description="Multidrug resistance protein MdtA-like barrel-sandwich hybrid" evidence="5">
    <location>
        <begin position="60"/>
        <end position="236"/>
    </location>
</feature>
<dbReference type="Pfam" id="PF25917">
    <property type="entry name" value="BSH_RND"/>
    <property type="match status" value="1"/>
</dbReference>
<dbReference type="GO" id="GO:0030313">
    <property type="term" value="C:cell envelope"/>
    <property type="evidence" value="ECO:0007669"/>
    <property type="project" value="UniProtKB-SubCell"/>
</dbReference>
<evidence type="ECO:0000313" key="8">
    <source>
        <dbReference type="Proteomes" id="UP000534186"/>
    </source>
</evidence>
<dbReference type="InterPro" id="IPR050465">
    <property type="entry name" value="UPF0194_transport"/>
</dbReference>
<evidence type="ECO:0000256" key="3">
    <source>
        <dbReference type="SAM" id="MobiDB-lite"/>
    </source>
</evidence>
<dbReference type="InterPro" id="IPR058625">
    <property type="entry name" value="MdtA-like_BSH"/>
</dbReference>
<evidence type="ECO:0000256" key="2">
    <source>
        <dbReference type="ARBA" id="ARBA00023054"/>
    </source>
</evidence>
<organism evidence="7 8">
    <name type="scientific">Tunturiibacter lichenicola</name>
    <dbReference type="NCBI Taxonomy" id="2051959"/>
    <lineage>
        <taxon>Bacteria</taxon>
        <taxon>Pseudomonadati</taxon>
        <taxon>Acidobacteriota</taxon>
        <taxon>Terriglobia</taxon>
        <taxon>Terriglobales</taxon>
        <taxon>Acidobacteriaceae</taxon>
        <taxon>Tunturiibacter</taxon>
    </lineage>
</organism>
<dbReference type="Pfam" id="PF25990">
    <property type="entry name" value="Beta-barrel_YknX"/>
    <property type="match status" value="1"/>
</dbReference>
<dbReference type="InterPro" id="IPR058624">
    <property type="entry name" value="MdtA-like_HH"/>
</dbReference>
<evidence type="ECO:0000256" key="1">
    <source>
        <dbReference type="ARBA" id="ARBA00004196"/>
    </source>
</evidence>
<feature type="region of interest" description="Disordered" evidence="3">
    <location>
        <begin position="370"/>
        <end position="390"/>
    </location>
</feature>
<dbReference type="Proteomes" id="UP000534186">
    <property type="component" value="Unassembled WGS sequence"/>
</dbReference>
<comment type="caution">
    <text evidence="7">The sequence shown here is derived from an EMBL/GenBank/DDBJ whole genome shotgun (WGS) entry which is preliminary data.</text>
</comment>
<feature type="domain" description="Multidrug resistance protein MdtA-like alpha-helical hairpin" evidence="4">
    <location>
        <begin position="121"/>
        <end position="183"/>
    </location>
</feature>
<sequence>MSTKKILLIVVAVLVLAGIVVGTILHGQASVTKVSTGKAVHQDLVSIVNGTGQIKPKTYVNVGATAFGRITHLYVKEGDHVKAGTTLATVESVQPQATVAAQQATIASSRTDITSYTAAEKTAEANIAQGKADLEQKKLDFGRAESLYNEKLIAKQDFDAKKAAYDMASATLAQRQAALAQAIAQTESQRGHMNQAVASQRANFDALDKTISRAPFDGLVTNVPVREGETVVVGIQNAGGSTIMTLADMSVITAEVKVDETDIVNVSLNQPADVSVDALPGRVFKGHVTEVGDQALLRTTGLSTTQSTTGTEEAKDFKVVVTLDQASDDLRPGLSATAKITTAHKPNALIIPIQALVQRDPAVEKALAANAGKPSVVSASTSSAPERKPQPVQGVYVLRTDHKKRRAIFVPITTGVTGATDIEVLSGLKDGDEIVTGRYRILRTLKSGTSVKVDNSVEAPGDSDKS</sequence>
<proteinExistence type="predicted"/>
<dbReference type="PANTHER" id="PTHR32347">
    <property type="entry name" value="EFFLUX SYSTEM COMPONENT YKNX-RELATED"/>
    <property type="match status" value="1"/>
</dbReference>
<dbReference type="Pfam" id="PF25876">
    <property type="entry name" value="HH_MFP_RND"/>
    <property type="match status" value="1"/>
</dbReference>
<gene>
    <name evidence="7" type="ORF">HDF12_002970</name>
</gene>
<dbReference type="Gene3D" id="1.10.287.470">
    <property type="entry name" value="Helix hairpin bin"/>
    <property type="match status" value="1"/>
</dbReference>
<keyword evidence="2" id="KW-0175">Coiled coil</keyword>
<dbReference type="Gene3D" id="2.40.420.20">
    <property type="match status" value="1"/>
</dbReference>
<feature type="compositionally biased region" description="Low complexity" evidence="3">
    <location>
        <begin position="374"/>
        <end position="384"/>
    </location>
</feature>
<name>A0A7Y9T3N5_9BACT</name>
<dbReference type="Gene3D" id="2.40.50.100">
    <property type="match status" value="1"/>
</dbReference>
<comment type="subcellular location">
    <subcellularLocation>
        <location evidence="1">Cell envelope</location>
    </subcellularLocation>
</comment>
<accession>A0A7Y9T3N5</accession>
<dbReference type="EMBL" id="JACCCV010000002">
    <property type="protein sequence ID" value="NYF52571.1"/>
    <property type="molecule type" value="Genomic_DNA"/>
</dbReference>
<dbReference type="Gene3D" id="2.40.30.170">
    <property type="match status" value="1"/>
</dbReference>
<evidence type="ECO:0000313" key="7">
    <source>
        <dbReference type="EMBL" id="NYF52571.1"/>
    </source>
</evidence>
<evidence type="ECO:0000259" key="6">
    <source>
        <dbReference type="Pfam" id="PF25990"/>
    </source>
</evidence>
<dbReference type="SUPFAM" id="SSF111369">
    <property type="entry name" value="HlyD-like secretion proteins"/>
    <property type="match status" value="2"/>
</dbReference>
<dbReference type="InterPro" id="IPR058636">
    <property type="entry name" value="Beta-barrel_YknX"/>
</dbReference>
<evidence type="ECO:0000259" key="5">
    <source>
        <dbReference type="Pfam" id="PF25917"/>
    </source>
</evidence>
<dbReference type="AlphaFoldDB" id="A0A7Y9T3N5"/>
<feature type="domain" description="YknX-like beta-barrel" evidence="6">
    <location>
        <begin position="254"/>
        <end position="340"/>
    </location>
</feature>
<reference evidence="7 8" key="1">
    <citation type="submission" date="2020-07" db="EMBL/GenBank/DDBJ databases">
        <title>Genomic Encyclopedia of Type Strains, Phase IV (KMG-V): Genome sequencing to study the core and pangenomes of soil and plant-associated prokaryotes.</title>
        <authorList>
            <person name="Whitman W."/>
        </authorList>
    </citation>
    <scope>NUCLEOTIDE SEQUENCE [LARGE SCALE GENOMIC DNA]</scope>
    <source>
        <strain evidence="7 8">M8UP30</strain>
    </source>
</reference>